<evidence type="ECO:0000313" key="2">
    <source>
        <dbReference type="EMBL" id="CAK9316611.1"/>
    </source>
</evidence>
<proteinExistence type="predicted"/>
<feature type="region of interest" description="Disordered" evidence="1">
    <location>
        <begin position="17"/>
        <end position="66"/>
    </location>
</feature>
<accession>A0ABP0YBW9</accession>
<feature type="compositionally biased region" description="Basic residues" evidence="1">
    <location>
        <begin position="49"/>
        <end position="58"/>
    </location>
</feature>
<evidence type="ECO:0000256" key="1">
    <source>
        <dbReference type="SAM" id="MobiDB-lite"/>
    </source>
</evidence>
<protein>
    <submittedName>
        <fullName evidence="2">Uncharacterized protein</fullName>
    </submittedName>
</protein>
<dbReference type="Proteomes" id="UP001642487">
    <property type="component" value="Chromosome 3"/>
</dbReference>
<keyword evidence="3" id="KW-1185">Reference proteome</keyword>
<evidence type="ECO:0000313" key="3">
    <source>
        <dbReference type="Proteomes" id="UP001642487"/>
    </source>
</evidence>
<feature type="compositionally biased region" description="Polar residues" evidence="1">
    <location>
        <begin position="34"/>
        <end position="44"/>
    </location>
</feature>
<organism evidence="2 3">
    <name type="scientific">Citrullus colocynthis</name>
    <name type="common">colocynth</name>
    <dbReference type="NCBI Taxonomy" id="252529"/>
    <lineage>
        <taxon>Eukaryota</taxon>
        <taxon>Viridiplantae</taxon>
        <taxon>Streptophyta</taxon>
        <taxon>Embryophyta</taxon>
        <taxon>Tracheophyta</taxon>
        <taxon>Spermatophyta</taxon>
        <taxon>Magnoliopsida</taxon>
        <taxon>eudicotyledons</taxon>
        <taxon>Gunneridae</taxon>
        <taxon>Pentapetalae</taxon>
        <taxon>rosids</taxon>
        <taxon>fabids</taxon>
        <taxon>Cucurbitales</taxon>
        <taxon>Cucurbitaceae</taxon>
        <taxon>Benincaseae</taxon>
        <taxon>Citrullus</taxon>
    </lineage>
</organism>
<name>A0ABP0YBW9_9ROSI</name>
<sequence length="66" mass="7951">MFGLKGRRYKTLGRRYNFESKKETSEFQRGGREPTQNGARQNPISWLKTLRRHPSKSRFQREPIVR</sequence>
<dbReference type="EMBL" id="OZ021737">
    <property type="protein sequence ID" value="CAK9316611.1"/>
    <property type="molecule type" value="Genomic_DNA"/>
</dbReference>
<gene>
    <name evidence="2" type="ORF">CITCOLO1_LOCUS8475</name>
</gene>
<reference evidence="2 3" key="1">
    <citation type="submission" date="2024-03" db="EMBL/GenBank/DDBJ databases">
        <authorList>
            <person name="Gkanogiannis A."/>
            <person name="Becerra Lopez-Lavalle L."/>
        </authorList>
    </citation>
    <scope>NUCLEOTIDE SEQUENCE [LARGE SCALE GENOMIC DNA]</scope>
</reference>
<feature type="compositionally biased region" description="Basic and acidic residues" evidence="1">
    <location>
        <begin position="17"/>
        <end position="32"/>
    </location>
</feature>